<feature type="signal peptide" evidence="1">
    <location>
        <begin position="1"/>
        <end position="27"/>
    </location>
</feature>
<comment type="caution">
    <text evidence="2">The sequence shown here is derived from an EMBL/GenBank/DDBJ whole genome shotgun (WGS) entry which is preliminary data.</text>
</comment>
<dbReference type="EMBL" id="JBEPCU010000023">
    <property type="protein sequence ID" value="MER6976108.1"/>
    <property type="molecule type" value="Genomic_DNA"/>
</dbReference>
<evidence type="ECO:0000313" key="2">
    <source>
        <dbReference type="EMBL" id="MER6976108.1"/>
    </source>
</evidence>
<proteinExistence type="predicted"/>
<protein>
    <submittedName>
        <fullName evidence="2">Uncharacterized protein</fullName>
    </submittedName>
</protein>
<keyword evidence="3" id="KW-1185">Reference proteome</keyword>
<evidence type="ECO:0000313" key="3">
    <source>
        <dbReference type="Proteomes" id="UP001458415"/>
    </source>
</evidence>
<sequence>MRIRGILIGSVAVSVAAIALGTTPASASVNFDPTTGTGFIGKGDVQTALGYNNAALQKAVDSKSLAFTAKQPTSQSLSQEVVQAGSQTGSQVGVQSGTQTGTQVATQVVSQDLTCNYTNGNGTKTFHRDGVRDGERTGTRTVSHVGIREGSRDASREGTRTGSRTGVLTGTLGYDIDVEARKANQYTGFILNGWKGEPSYAAGTTSWNSPASFGDWSFGDWSFGNWSFGDYKFGDYQFGDYAFQPVTDVQWGAWDSAPGENPDDCLRSTNAGKITALSNVITPGAITEGAVTNGALVDGAITPDSISDGAITEGATTYGNIESGVRISSGPAKLFVNDKAL</sequence>
<dbReference type="Proteomes" id="UP001458415">
    <property type="component" value="Unassembled WGS sequence"/>
</dbReference>
<evidence type="ECO:0000256" key="1">
    <source>
        <dbReference type="SAM" id="SignalP"/>
    </source>
</evidence>
<name>A0ABV1VW04_9ACTN</name>
<feature type="chain" id="PRO_5045532110" evidence="1">
    <location>
        <begin position="28"/>
        <end position="341"/>
    </location>
</feature>
<gene>
    <name evidence="2" type="ORF">ABT317_03425</name>
</gene>
<reference evidence="2 3" key="1">
    <citation type="submission" date="2024-06" db="EMBL/GenBank/DDBJ databases">
        <title>The Natural Products Discovery Center: Release of the First 8490 Sequenced Strains for Exploring Actinobacteria Biosynthetic Diversity.</title>
        <authorList>
            <person name="Kalkreuter E."/>
            <person name="Kautsar S.A."/>
            <person name="Yang D."/>
            <person name="Bader C.D."/>
            <person name="Teijaro C.N."/>
            <person name="Fluegel L."/>
            <person name="Davis C.M."/>
            <person name="Simpson J.R."/>
            <person name="Lauterbach L."/>
            <person name="Steele A.D."/>
            <person name="Gui C."/>
            <person name="Meng S."/>
            <person name="Li G."/>
            <person name="Viehrig K."/>
            <person name="Ye F."/>
            <person name="Su P."/>
            <person name="Kiefer A.F."/>
            <person name="Nichols A."/>
            <person name="Cepeda A.J."/>
            <person name="Yan W."/>
            <person name="Fan B."/>
            <person name="Jiang Y."/>
            <person name="Adhikari A."/>
            <person name="Zheng C.-J."/>
            <person name="Schuster L."/>
            <person name="Cowan T.M."/>
            <person name="Smanski M.J."/>
            <person name="Chevrette M.G."/>
            <person name="De Carvalho L.P.S."/>
            <person name="Shen B."/>
        </authorList>
    </citation>
    <scope>NUCLEOTIDE SEQUENCE [LARGE SCALE GENOMIC DNA]</scope>
    <source>
        <strain evidence="2 3">NPDC000634</strain>
    </source>
</reference>
<accession>A0ABV1VW04</accession>
<keyword evidence="1" id="KW-0732">Signal</keyword>
<dbReference type="RefSeq" id="WP_086727734.1">
    <property type="nucleotide sequence ID" value="NZ_MUBM01000201.1"/>
</dbReference>
<organism evidence="2 3">
    <name type="scientific">Streptomyces carpinensis</name>
    <dbReference type="NCBI Taxonomy" id="66369"/>
    <lineage>
        <taxon>Bacteria</taxon>
        <taxon>Bacillati</taxon>
        <taxon>Actinomycetota</taxon>
        <taxon>Actinomycetes</taxon>
        <taxon>Kitasatosporales</taxon>
        <taxon>Streptomycetaceae</taxon>
        <taxon>Streptomyces</taxon>
    </lineage>
</organism>